<protein>
    <recommendedName>
        <fullName evidence="8">PQ-loop repeat-containing protein</fullName>
    </recommendedName>
</protein>
<feature type="transmembrane region" description="Helical" evidence="5">
    <location>
        <begin position="45"/>
        <end position="66"/>
    </location>
</feature>
<keyword evidence="3 5" id="KW-1133">Transmembrane helix</keyword>
<evidence type="ECO:0000256" key="4">
    <source>
        <dbReference type="ARBA" id="ARBA00023136"/>
    </source>
</evidence>
<dbReference type="EMBL" id="SFCI01003369">
    <property type="protein sequence ID" value="TFY73059.1"/>
    <property type="molecule type" value="Genomic_DNA"/>
</dbReference>
<dbReference type="OrthoDB" id="19344at2759"/>
<comment type="subcellular location">
    <subcellularLocation>
        <location evidence="1">Membrane</location>
        <topology evidence="1">Multi-pass membrane protein</topology>
    </subcellularLocation>
</comment>
<feature type="transmembrane region" description="Helical" evidence="5">
    <location>
        <begin position="12"/>
        <end position="30"/>
    </location>
</feature>
<gene>
    <name evidence="6" type="ORF">EWM64_g10953</name>
</gene>
<dbReference type="InterPro" id="IPR006603">
    <property type="entry name" value="PQ-loop_rpt"/>
</dbReference>
<feature type="transmembrane region" description="Helical" evidence="5">
    <location>
        <begin position="87"/>
        <end position="109"/>
    </location>
</feature>
<reference evidence="6 7" key="1">
    <citation type="submission" date="2019-02" db="EMBL/GenBank/DDBJ databases">
        <title>Genome sequencing of the rare red list fungi Hericium alpestre (H. flagellum).</title>
        <authorList>
            <person name="Buettner E."/>
            <person name="Kellner H."/>
        </authorList>
    </citation>
    <scope>NUCLEOTIDE SEQUENCE [LARGE SCALE GENOMIC DNA]</scope>
    <source>
        <strain evidence="6 7">DSM 108284</strain>
    </source>
</reference>
<evidence type="ECO:0000313" key="7">
    <source>
        <dbReference type="Proteomes" id="UP000298061"/>
    </source>
</evidence>
<proteinExistence type="predicted"/>
<dbReference type="Proteomes" id="UP000298061">
    <property type="component" value="Unassembled WGS sequence"/>
</dbReference>
<keyword evidence="2 5" id="KW-0812">Transmembrane</keyword>
<evidence type="ECO:0000313" key="6">
    <source>
        <dbReference type="EMBL" id="TFY73059.1"/>
    </source>
</evidence>
<dbReference type="AlphaFoldDB" id="A0A4Y9ZHT9"/>
<keyword evidence="4 5" id="KW-0472">Membrane</keyword>
<accession>A0A4Y9ZHT9</accession>
<evidence type="ECO:0000256" key="1">
    <source>
        <dbReference type="ARBA" id="ARBA00004141"/>
    </source>
</evidence>
<comment type="caution">
    <text evidence="6">The sequence shown here is derived from an EMBL/GenBank/DDBJ whole genome shotgun (WGS) entry which is preliminary data.</text>
</comment>
<dbReference type="Gene3D" id="1.20.1280.290">
    <property type="match status" value="1"/>
</dbReference>
<dbReference type="Pfam" id="PF04193">
    <property type="entry name" value="PQ-loop"/>
    <property type="match status" value="1"/>
</dbReference>
<dbReference type="GO" id="GO:0016020">
    <property type="term" value="C:membrane"/>
    <property type="evidence" value="ECO:0007669"/>
    <property type="project" value="UniProtKB-SubCell"/>
</dbReference>
<keyword evidence="7" id="KW-1185">Reference proteome</keyword>
<evidence type="ECO:0000256" key="2">
    <source>
        <dbReference type="ARBA" id="ARBA00022692"/>
    </source>
</evidence>
<evidence type="ECO:0000256" key="3">
    <source>
        <dbReference type="ARBA" id="ARBA00022989"/>
    </source>
</evidence>
<evidence type="ECO:0000256" key="5">
    <source>
        <dbReference type="SAM" id="Phobius"/>
    </source>
</evidence>
<dbReference type="STRING" id="135208.A0A4Y9ZHT9"/>
<organism evidence="6 7">
    <name type="scientific">Hericium alpestre</name>
    <dbReference type="NCBI Taxonomy" id="135208"/>
    <lineage>
        <taxon>Eukaryota</taxon>
        <taxon>Fungi</taxon>
        <taxon>Dikarya</taxon>
        <taxon>Basidiomycota</taxon>
        <taxon>Agaricomycotina</taxon>
        <taxon>Agaricomycetes</taxon>
        <taxon>Russulales</taxon>
        <taxon>Hericiaceae</taxon>
        <taxon>Hericium</taxon>
    </lineage>
</organism>
<name>A0A4Y9ZHT9_9AGAM</name>
<sequence length="118" mass="12875">MSSSMCQPTHDWFTDFLTTGLIVGLFISYAPQHYRIISKGSSEGFSPWFLLLGSTSGASGMLNMIIMQWDVLSCCRIFSAGDCLETIAGVLQLVAQWFLFSAMQVVHLISSASISPSP</sequence>
<evidence type="ECO:0008006" key="8">
    <source>
        <dbReference type="Google" id="ProtNLM"/>
    </source>
</evidence>